<dbReference type="Pfam" id="PF01926">
    <property type="entry name" value="MMR_HSR1"/>
    <property type="match status" value="1"/>
</dbReference>
<evidence type="ECO:0000259" key="2">
    <source>
        <dbReference type="Pfam" id="PF01926"/>
    </source>
</evidence>
<dbReference type="Gene3D" id="3.10.20.30">
    <property type="match status" value="1"/>
</dbReference>
<feature type="region of interest" description="Disordered" evidence="1">
    <location>
        <begin position="56"/>
        <end position="75"/>
    </location>
</feature>
<dbReference type="SUPFAM" id="SSF81271">
    <property type="entry name" value="TGS-like"/>
    <property type="match status" value="1"/>
</dbReference>
<feature type="compositionally biased region" description="Basic and acidic residues" evidence="1">
    <location>
        <begin position="56"/>
        <end position="66"/>
    </location>
</feature>
<dbReference type="PANTHER" id="PTHR43127">
    <property type="entry name" value="DEVELOPMENTALLY-REGULATED GTP-BINDING PROTEIN 2"/>
    <property type="match status" value="1"/>
</dbReference>
<feature type="domain" description="TGS" evidence="3">
    <location>
        <begin position="258"/>
        <end position="328"/>
    </location>
</feature>
<evidence type="ECO:0000259" key="3">
    <source>
        <dbReference type="Pfam" id="PF02824"/>
    </source>
</evidence>
<feature type="domain" description="G" evidence="2">
    <location>
        <begin position="83"/>
        <end position="168"/>
    </location>
</feature>
<dbReference type="GO" id="GO:0003924">
    <property type="term" value="F:GTPase activity"/>
    <property type="evidence" value="ECO:0007669"/>
    <property type="project" value="InterPro"/>
</dbReference>
<dbReference type="InterPro" id="IPR006073">
    <property type="entry name" value="GTP-bd"/>
</dbReference>
<gene>
    <name evidence="4" type="ORF">ENQ76_00330</name>
</gene>
<organism evidence="4">
    <name type="scientific">Schlesneria paludicola</name>
    <dbReference type="NCBI Taxonomy" id="360056"/>
    <lineage>
        <taxon>Bacteria</taxon>
        <taxon>Pseudomonadati</taxon>
        <taxon>Planctomycetota</taxon>
        <taxon>Planctomycetia</taxon>
        <taxon>Planctomycetales</taxon>
        <taxon>Planctomycetaceae</taxon>
        <taxon>Schlesneria</taxon>
    </lineage>
</organism>
<protein>
    <submittedName>
        <fullName evidence="4">TGS domain-containing protein</fullName>
    </submittedName>
</protein>
<proteinExistence type="predicted"/>
<dbReference type="InterPro" id="IPR027417">
    <property type="entry name" value="P-loop_NTPase"/>
</dbReference>
<dbReference type="InterPro" id="IPR012675">
    <property type="entry name" value="Beta-grasp_dom_sf"/>
</dbReference>
<name>A0A7C2JYN6_9PLAN</name>
<dbReference type="InterPro" id="IPR045001">
    <property type="entry name" value="DRG"/>
</dbReference>
<evidence type="ECO:0000313" key="4">
    <source>
        <dbReference type="EMBL" id="HEN13901.1"/>
    </source>
</evidence>
<dbReference type="GO" id="GO:0005525">
    <property type="term" value="F:GTP binding"/>
    <property type="evidence" value="ECO:0007669"/>
    <property type="project" value="InterPro"/>
</dbReference>
<dbReference type="InterPro" id="IPR004095">
    <property type="entry name" value="TGS"/>
</dbReference>
<dbReference type="AlphaFoldDB" id="A0A7C2JYN6"/>
<comment type="caution">
    <text evidence="4">The sequence shown here is derived from an EMBL/GenBank/DDBJ whole genome shotgun (WGS) entry which is preliminary data.</text>
</comment>
<dbReference type="EMBL" id="DSOK01000010">
    <property type="protein sequence ID" value="HEN13901.1"/>
    <property type="molecule type" value="Genomic_DNA"/>
</dbReference>
<sequence>MPANLTPQYQKAEEAFRRAQTAQERLDGLELMLQLIPKHKGTEKLQADIKTKIKETRGELQTEKSAPKSVGKHHRFPRQGAGQVVIIGGPNAGKSRILKELTKAEPEIADYPFTTREPLPGMMAWEDIAVQLIDTPPITDSHFEPYLLNLVRTADLVLLAFDGRSDDAPEATAAVTSQLAQRHTLLSDHTGFDEDDFSNVHVATRLVVTHASDPDWATRVEFLRELQLIPYPIVPAELDESASRESLRNEIVAALDIIRVYTKTPGRPADYSSPFTLPRGGTVEDLAARVHRDLADKVRSAKVWSFKSSDSRTVGKDHSLADRDLVELQT</sequence>
<accession>A0A7C2JYN6</accession>
<dbReference type="SUPFAM" id="SSF52540">
    <property type="entry name" value="P-loop containing nucleoside triphosphate hydrolases"/>
    <property type="match status" value="1"/>
</dbReference>
<evidence type="ECO:0000256" key="1">
    <source>
        <dbReference type="SAM" id="MobiDB-lite"/>
    </source>
</evidence>
<reference evidence="4" key="1">
    <citation type="journal article" date="2020" name="mSystems">
        <title>Genome- and Community-Level Interaction Insights into Carbon Utilization and Element Cycling Functions of Hydrothermarchaeota in Hydrothermal Sediment.</title>
        <authorList>
            <person name="Zhou Z."/>
            <person name="Liu Y."/>
            <person name="Xu W."/>
            <person name="Pan J."/>
            <person name="Luo Z.H."/>
            <person name="Li M."/>
        </authorList>
    </citation>
    <scope>NUCLEOTIDE SEQUENCE [LARGE SCALE GENOMIC DNA]</scope>
    <source>
        <strain evidence="4">SpSt-339</strain>
    </source>
</reference>
<dbReference type="Pfam" id="PF02824">
    <property type="entry name" value="TGS"/>
    <property type="match status" value="1"/>
</dbReference>
<dbReference type="Gene3D" id="3.40.50.300">
    <property type="entry name" value="P-loop containing nucleotide triphosphate hydrolases"/>
    <property type="match status" value="1"/>
</dbReference>
<dbReference type="PRINTS" id="PR00326">
    <property type="entry name" value="GTP1OBG"/>
</dbReference>
<dbReference type="InterPro" id="IPR012676">
    <property type="entry name" value="TGS-like"/>
</dbReference>